<reference evidence="3 4" key="1">
    <citation type="submission" date="2016-10" db="EMBL/GenBank/DDBJ databases">
        <title>Comprehensive resistome analysis reveals the prevalence of NDM and MCR-1 in Chinese poultry production.</title>
        <authorList>
            <person name="Wang Y."/>
            <person name="Zhang R."/>
            <person name="Li J."/>
            <person name="Wu Z."/>
            <person name="Wenjuan Y."/>
            <person name="Schwarz S."/>
            <person name="Tyrrell J."/>
            <person name="Zheng Y."/>
            <person name="Wang S."/>
            <person name="Shen Z."/>
            <person name="Liu Z."/>
            <person name="Lei L."/>
            <person name="Li M."/>
            <person name="Zhang Q."/>
            <person name="Wu C."/>
            <person name="Zhang Q."/>
            <person name="Wu Y."/>
            <person name="Walsh T."/>
            <person name="Shen J."/>
        </authorList>
    </citation>
    <scope>NUCLEOTIDE SEQUENCE [LARGE SCALE GENOMIC DNA]</scope>
    <source>
        <strain evidence="3 4">570</strain>
    </source>
</reference>
<organism evidence="3 4">
    <name type="scientific">Escherichia coli</name>
    <dbReference type="NCBI Taxonomy" id="562"/>
    <lineage>
        <taxon>Bacteria</taxon>
        <taxon>Pseudomonadati</taxon>
        <taxon>Pseudomonadota</taxon>
        <taxon>Gammaproteobacteria</taxon>
        <taxon>Enterobacterales</taxon>
        <taxon>Enterobacteriaceae</taxon>
        <taxon>Escherichia</taxon>
    </lineage>
</organism>
<dbReference type="EMBL" id="MOKI01000046">
    <property type="protein sequence ID" value="OJR52558.1"/>
    <property type="molecule type" value="Genomic_DNA"/>
</dbReference>
<dbReference type="GO" id="GO:0008270">
    <property type="term" value="F:zinc ion binding"/>
    <property type="evidence" value="ECO:0007669"/>
    <property type="project" value="UniProtKB-KW"/>
</dbReference>
<keyword evidence="1" id="KW-0863">Zinc-finger</keyword>
<sequence>MRYQLLANSSRGDGFYDVTISDNSGNLEIECTCMAGEMGTMCKHRIAVITGKYGNIIDIDDPENADAKLATDLIAKYGITEQYLALAKELEDLKKRFKVEEKAIKLRINALAG</sequence>
<accession>A0A8E2GSI4</accession>
<comment type="caution">
    <text evidence="3">The sequence shown here is derived from an EMBL/GenBank/DDBJ whole genome shotgun (WGS) entry which is preliminary data.</text>
</comment>
<keyword evidence="1" id="KW-0862">Zinc</keyword>
<proteinExistence type="predicted"/>
<evidence type="ECO:0000313" key="4">
    <source>
        <dbReference type="Proteomes" id="UP000184277"/>
    </source>
</evidence>
<dbReference type="InterPro" id="IPR007527">
    <property type="entry name" value="Znf_SWIM"/>
</dbReference>
<evidence type="ECO:0000256" key="1">
    <source>
        <dbReference type="PROSITE-ProRule" id="PRU00325"/>
    </source>
</evidence>
<keyword evidence="1" id="KW-0479">Metal-binding</keyword>
<dbReference type="AlphaFoldDB" id="A0A8E2GSI4"/>
<gene>
    <name evidence="3" type="ORF">BK383_21725</name>
</gene>
<dbReference type="PROSITE" id="PS50966">
    <property type="entry name" value="ZF_SWIM"/>
    <property type="match status" value="1"/>
</dbReference>
<name>A0A8E2GSI4_ECOLX</name>
<evidence type="ECO:0000313" key="3">
    <source>
        <dbReference type="EMBL" id="OJR52558.1"/>
    </source>
</evidence>
<protein>
    <recommendedName>
        <fullName evidence="2">SWIM-type domain-containing protein</fullName>
    </recommendedName>
</protein>
<evidence type="ECO:0000259" key="2">
    <source>
        <dbReference type="PROSITE" id="PS50966"/>
    </source>
</evidence>
<feature type="domain" description="SWIM-type" evidence="2">
    <location>
        <begin position="16"/>
        <end position="53"/>
    </location>
</feature>
<dbReference type="Proteomes" id="UP000184277">
    <property type="component" value="Unassembled WGS sequence"/>
</dbReference>
<dbReference type="Pfam" id="PF04434">
    <property type="entry name" value="SWIM"/>
    <property type="match status" value="1"/>
</dbReference>